<dbReference type="EMBL" id="AEEC02000001">
    <property type="protein sequence ID" value="EOA06872.1"/>
    <property type="molecule type" value="Genomic_DNA"/>
</dbReference>
<dbReference type="Pfam" id="PF02190">
    <property type="entry name" value="LON_substr_bdg"/>
    <property type="match status" value="1"/>
</dbReference>
<dbReference type="InterPro" id="IPR015947">
    <property type="entry name" value="PUA-like_sf"/>
</dbReference>
<dbReference type="AlphaFoldDB" id="A0AAI9IIL7"/>
<accession>A0AAI9IIL7</accession>
<dbReference type="PANTHER" id="PTHR46732">
    <property type="entry name" value="ATP-DEPENDENT PROTEASE LA (LON) DOMAIN PROTEIN"/>
    <property type="match status" value="1"/>
</dbReference>
<gene>
    <name evidence="2" type="ORF">HFRIS_001130</name>
</gene>
<feature type="domain" description="Lon N-terminal" evidence="1">
    <location>
        <begin position="15"/>
        <end position="215"/>
    </location>
</feature>
<dbReference type="InterPro" id="IPR003111">
    <property type="entry name" value="Lon_prtase_N"/>
</dbReference>
<dbReference type="Gene3D" id="1.10.4060.10">
    <property type="entry name" value="BPP1347 like domain"/>
    <property type="match status" value="1"/>
</dbReference>
<dbReference type="SMART" id="SM00464">
    <property type="entry name" value="LON"/>
    <property type="match status" value="1"/>
</dbReference>
<dbReference type="Proteomes" id="UP000006772">
    <property type="component" value="Unassembled WGS sequence"/>
</dbReference>
<name>A0AAI9IIL7_9BURK</name>
<dbReference type="SUPFAM" id="SSF88697">
    <property type="entry name" value="PUA domain-like"/>
    <property type="match status" value="1"/>
</dbReference>
<dbReference type="Gene3D" id="2.30.130.40">
    <property type="entry name" value="LON domain-like"/>
    <property type="match status" value="1"/>
</dbReference>
<dbReference type="PROSITE" id="PS51787">
    <property type="entry name" value="LON_N"/>
    <property type="match status" value="1"/>
</dbReference>
<evidence type="ECO:0000313" key="3">
    <source>
        <dbReference type="Proteomes" id="UP000006772"/>
    </source>
</evidence>
<evidence type="ECO:0000313" key="2">
    <source>
        <dbReference type="EMBL" id="EOA06872.1"/>
    </source>
</evidence>
<reference evidence="2 3" key="1">
    <citation type="journal article" date="2013" name="Front. Microbiol.">
        <title>The genome of the endophytic bacterium H. frisingense GSF30(T) identifies diverse strategies in the Herbaspirillum genus to interact with plants.</title>
        <authorList>
            <person name="Straub D."/>
            <person name="Rothballer M."/>
            <person name="Hartmann A."/>
            <person name="Ludewig U."/>
        </authorList>
    </citation>
    <scope>NUCLEOTIDE SEQUENCE [LARGE SCALE GENOMIC DNA]</scope>
    <source>
        <strain evidence="2 3">GSF30</strain>
    </source>
</reference>
<dbReference type="PANTHER" id="PTHR46732:SF8">
    <property type="entry name" value="ATP-DEPENDENT PROTEASE LA (LON) DOMAIN PROTEIN"/>
    <property type="match status" value="1"/>
</dbReference>
<proteinExistence type="predicted"/>
<dbReference type="InterPro" id="IPR046336">
    <property type="entry name" value="Lon_prtase_N_sf"/>
</dbReference>
<sequence>MMPAAPATPRPPISARTIPLFPLASTLFPEGRLPLQIFEVRYLDMIGKCIAEGSGFGVVALTAGSEVRRPGQSERFVGVGTMARIKEWSTPSPGLMRVACLGDERFRILQAEQQKHGLWTAQVEMMEADRAVTIPEELGNTAQALDNLLQSVLRQGLPESEVPIAAPYRLDHCGWVANRWAEMMPITVELKQSLLALDNPVLRLELVQDALDELGWLK</sequence>
<protein>
    <recommendedName>
        <fullName evidence="1">Lon N-terminal domain-containing protein</fullName>
    </recommendedName>
</protein>
<evidence type="ECO:0000259" key="1">
    <source>
        <dbReference type="PROSITE" id="PS51787"/>
    </source>
</evidence>
<comment type="caution">
    <text evidence="2">The sequence shown here is derived from an EMBL/GenBank/DDBJ whole genome shotgun (WGS) entry which is preliminary data.</text>
</comment>
<organism evidence="2 3">
    <name type="scientific">Herbaspirillum frisingense GSF30</name>
    <dbReference type="NCBI Taxonomy" id="864073"/>
    <lineage>
        <taxon>Bacteria</taxon>
        <taxon>Pseudomonadati</taxon>
        <taxon>Pseudomonadota</taxon>
        <taxon>Betaproteobacteria</taxon>
        <taxon>Burkholderiales</taxon>
        <taxon>Oxalobacteraceae</taxon>
        <taxon>Herbaspirillum</taxon>
    </lineage>
</organism>